<gene>
    <name evidence="7 9" type="primary">pyrF</name>
    <name evidence="9" type="ORF">CLTHE_03330</name>
</gene>
<dbReference type="PROSITE" id="PS00156">
    <property type="entry name" value="OMPDECASE"/>
    <property type="match status" value="1"/>
</dbReference>
<dbReference type="UniPathway" id="UPA00070">
    <property type="reaction ID" value="UER00120"/>
</dbReference>
<dbReference type="EC" id="4.1.1.23" evidence="7"/>
<dbReference type="InterPro" id="IPR001754">
    <property type="entry name" value="OMPdeCOase_dom"/>
</dbReference>
<dbReference type="AlphaFoldDB" id="A0A1V4SYJ7"/>
<reference evidence="9 10" key="1">
    <citation type="submission" date="2016-02" db="EMBL/GenBank/DDBJ databases">
        <title>Genome sequence of Clostridium thermobutyricum DSM 4928.</title>
        <authorList>
            <person name="Poehlein A."/>
            <person name="Daniel R."/>
        </authorList>
    </citation>
    <scope>NUCLEOTIDE SEQUENCE [LARGE SCALE GENOMIC DNA]</scope>
    <source>
        <strain evidence="9 10">DSM 4928</strain>
    </source>
</reference>
<evidence type="ECO:0000256" key="6">
    <source>
        <dbReference type="ARBA" id="ARBA00049157"/>
    </source>
</evidence>
<dbReference type="NCBIfam" id="TIGR02127">
    <property type="entry name" value="pyrF_sub2"/>
    <property type="match status" value="1"/>
</dbReference>
<dbReference type="HAMAP" id="MF_01215">
    <property type="entry name" value="OMPdecase_type2"/>
    <property type="match status" value="1"/>
</dbReference>
<protein>
    <recommendedName>
        <fullName evidence="7">Orotidine 5'-phosphate decarboxylase</fullName>
        <ecNumber evidence="7">4.1.1.23</ecNumber>
    </recommendedName>
    <alternativeName>
        <fullName evidence="7">OMP decarboxylase</fullName>
        <shortName evidence="7">OMPDCase</shortName>
        <shortName evidence="7">OMPdecase</shortName>
    </alternativeName>
</protein>
<accession>A0A1V4SYJ7</accession>
<comment type="caution">
    <text evidence="9">The sequence shown here is derived from an EMBL/GenBank/DDBJ whole genome shotgun (WGS) entry which is preliminary data.</text>
</comment>
<dbReference type="CDD" id="cd04725">
    <property type="entry name" value="OMP_decarboxylase_like"/>
    <property type="match status" value="1"/>
</dbReference>
<keyword evidence="5 7" id="KW-0456">Lyase</keyword>
<keyword evidence="4 7" id="KW-0665">Pyrimidine biosynthesis</keyword>
<organism evidence="9 10">
    <name type="scientific">Clostridium thermobutyricum DSM 4928</name>
    <dbReference type="NCBI Taxonomy" id="1121339"/>
    <lineage>
        <taxon>Bacteria</taxon>
        <taxon>Bacillati</taxon>
        <taxon>Bacillota</taxon>
        <taxon>Clostridia</taxon>
        <taxon>Eubacteriales</taxon>
        <taxon>Clostridiaceae</taxon>
        <taxon>Clostridium</taxon>
    </lineage>
</organism>
<comment type="catalytic activity">
    <reaction evidence="6 7">
        <text>orotidine 5'-phosphate + H(+) = UMP + CO2</text>
        <dbReference type="Rhea" id="RHEA:11596"/>
        <dbReference type="ChEBI" id="CHEBI:15378"/>
        <dbReference type="ChEBI" id="CHEBI:16526"/>
        <dbReference type="ChEBI" id="CHEBI:57538"/>
        <dbReference type="ChEBI" id="CHEBI:57865"/>
        <dbReference type="EC" id="4.1.1.23"/>
    </reaction>
</comment>
<dbReference type="InterPro" id="IPR011995">
    <property type="entry name" value="OMPdecase_type-2"/>
</dbReference>
<dbReference type="InterPro" id="IPR018089">
    <property type="entry name" value="OMPdecase_AS"/>
</dbReference>
<dbReference type="InterPro" id="IPR011060">
    <property type="entry name" value="RibuloseP-bd_barrel"/>
</dbReference>
<dbReference type="Gene3D" id="3.20.20.70">
    <property type="entry name" value="Aldolase class I"/>
    <property type="match status" value="1"/>
</dbReference>
<dbReference type="GO" id="GO:0006207">
    <property type="term" value="P:'de novo' pyrimidine nucleobase biosynthetic process"/>
    <property type="evidence" value="ECO:0007669"/>
    <property type="project" value="InterPro"/>
</dbReference>
<evidence type="ECO:0000313" key="9">
    <source>
        <dbReference type="EMBL" id="OPX50121.1"/>
    </source>
</evidence>
<evidence type="ECO:0000256" key="5">
    <source>
        <dbReference type="ARBA" id="ARBA00023239"/>
    </source>
</evidence>
<sequence length="298" mass="33258">MYMRSRIIDKLYKRVEERGVVCVGLDTSLDYIPEFIKNGKSAREAIFEFNKGIIDATEDVASCFKVQIAYYESLGIEGLLAYRDTLKYLKEKDLITIADIKRGDIAATAKMYAKAHFEGDFEADFITLNPYMGMDSIEPYMSYIEKGDKGIFSLVRTSNEGAKDIEYIKNKDGKNVYDIVGKKVLDLGMKFIGECGYTPMGGVIGCTHIEEGAKIRENLKEMFFLIPGYGAQGGKAEDVAMYLNNGNGNGGVVNSSRGILLAYRKSGADEKDYAKCARQEAIRMRDEIKMAVLNRGNL</sequence>
<evidence type="ECO:0000256" key="4">
    <source>
        <dbReference type="ARBA" id="ARBA00022975"/>
    </source>
</evidence>
<comment type="pathway">
    <text evidence="1 7">Pyrimidine metabolism; UMP biosynthesis via de novo pathway; UMP from orotate: step 2/2.</text>
</comment>
<proteinExistence type="inferred from homology"/>
<dbReference type="SUPFAM" id="SSF51366">
    <property type="entry name" value="Ribulose-phoshate binding barrel"/>
    <property type="match status" value="1"/>
</dbReference>
<dbReference type="GO" id="GO:0004590">
    <property type="term" value="F:orotidine-5'-phosphate decarboxylase activity"/>
    <property type="evidence" value="ECO:0007669"/>
    <property type="project" value="UniProtKB-UniRule"/>
</dbReference>
<evidence type="ECO:0000259" key="8">
    <source>
        <dbReference type="SMART" id="SM00934"/>
    </source>
</evidence>
<dbReference type="SMART" id="SM00934">
    <property type="entry name" value="OMPdecase"/>
    <property type="match status" value="1"/>
</dbReference>
<feature type="active site" description="Proton donor" evidence="7">
    <location>
        <position position="101"/>
    </location>
</feature>
<name>A0A1V4SYJ7_9CLOT</name>
<feature type="domain" description="Orotidine 5'-phosphate decarboxylase" evidence="8">
    <location>
        <begin position="20"/>
        <end position="272"/>
    </location>
</feature>
<dbReference type="PANTHER" id="PTHR43375:SF1">
    <property type="entry name" value="OROTIDINE 5'-PHOSPHATE DECARBOXYLASE"/>
    <property type="match status" value="1"/>
</dbReference>
<evidence type="ECO:0000256" key="2">
    <source>
        <dbReference type="ARBA" id="ARBA00008847"/>
    </source>
</evidence>
<dbReference type="FunFam" id="3.20.20.70:FF:000246">
    <property type="entry name" value="Orotidine 5'-phosphate decarboxylase"/>
    <property type="match status" value="1"/>
</dbReference>
<comment type="similarity">
    <text evidence="2 7">Belongs to the OMP decarboxylase family. Type 2 subfamily.</text>
</comment>
<evidence type="ECO:0000256" key="3">
    <source>
        <dbReference type="ARBA" id="ARBA00022793"/>
    </source>
</evidence>
<dbReference type="PANTHER" id="PTHR43375">
    <property type="entry name" value="OROTIDINE 5'-PHOSPHATE DECARBOXYLASE"/>
    <property type="match status" value="1"/>
</dbReference>
<dbReference type="GO" id="GO:0044205">
    <property type="term" value="P:'de novo' UMP biosynthetic process"/>
    <property type="evidence" value="ECO:0007669"/>
    <property type="project" value="UniProtKB-UniRule"/>
</dbReference>
<evidence type="ECO:0000256" key="1">
    <source>
        <dbReference type="ARBA" id="ARBA00004861"/>
    </source>
</evidence>
<keyword evidence="3 7" id="KW-0210">Decarboxylase</keyword>
<evidence type="ECO:0000313" key="10">
    <source>
        <dbReference type="Proteomes" id="UP000191448"/>
    </source>
</evidence>
<dbReference type="Proteomes" id="UP000191448">
    <property type="component" value="Unassembled WGS sequence"/>
</dbReference>
<evidence type="ECO:0000256" key="7">
    <source>
        <dbReference type="HAMAP-Rule" id="MF_01215"/>
    </source>
</evidence>
<dbReference type="EMBL" id="LTAY01000019">
    <property type="protein sequence ID" value="OPX50121.1"/>
    <property type="molecule type" value="Genomic_DNA"/>
</dbReference>
<dbReference type="Pfam" id="PF00215">
    <property type="entry name" value="OMPdecase"/>
    <property type="match status" value="1"/>
</dbReference>
<dbReference type="InterPro" id="IPR013785">
    <property type="entry name" value="Aldolase_TIM"/>
</dbReference>